<sequence>MSEELCKQIDEIEKLVVFDSESKNYKFNDKILNSYCPIKDNNGKGECDSDDLKLGSAFMALLENFNSNDGENPKDDKLYQYAILWLSYKIKQNPKIEFIRTTIDDILKQNKWYRELGITVDDKKSTIRFHYIYMNNLYNFLKGICETITNCNDPSKASECMESAIKCNSLYRSCLIAFPWKEICNPYCNVLTNLKNDYDKIREKYSDKNLPELKLTEGLSECNVECSKKASPPPNGLPALPVIPTSINNGNKLPYIAVPLVLIPIILGISYKYLTHGRRKKLNAKKKVKAIINLCDEKKA</sequence>
<gene>
    <name evidence="2" type="ORF">PCHCB_000544800</name>
</gene>
<accession>A0A1D3L9X2</accession>
<reference evidence="2 3" key="1">
    <citation type="submission" date="2016-08" db="EMBL/GenBank/DDBJ databases">
        <authorList>
            <consortium name="Pathogen Informatics"/>
        </authorList>
    </citation>
    <scope>NUCLEOTIDE SEQUENCE [LARGE SCALE GENOMIC DNA]</scope>
    <source>
        <strain evidence="2 3">CB</strain>
    </source>
</reference>
<dbReference type="Pfam" id="PF06022">
    <property type="entry name" value="Cir_Bir_Yir"/>
    <property type="match status" value="1"/>
</dbReference>
<dbReference type="AlphaFoldDB" id="A0A1D3L9X2"/>
<dbReference type="EMBL" id="FMIM01000382">
    <property type="protein sequence ID" value="SCL92455.1"/>
    <property type="molecule type" value="Genomic_DNA"/>
</dbReference>
<evidence type="ECO:0000256" key="1">
    <source>
        <dbReference type="SAM" id="Phobius"/>
    </source>
</evidence>
<proteinExistence type="predicted"/>
<keyword evidence="1" id="KW-0472">Membrane</keyword>
<evidence type="ECO:0000313" key="3">
    <source>
        <dbReference type="Proteomes" id="UP000195489"/>
    </source>
</evidence>
<keyword evidence="1" id="KW-0812">Transmembrane</keyword>
<evidence type="ECO:0000313" key="2">
    <source>
        <dbReference type="EMBL" id="SCL92455.1"/>
    </source>
</evidence>
<dbReference type="InterPro" id="IPR006477">
    <property type="entry name" value="Yir_bir_cir"/>
</dbReference>
<organism evidence="2 3">
    <name type="scientific">Plasmodium chabaudi chabaudi</name>
    <dbReference type="NCBI Taxonomy" id="31271"/>
    <lineage>
        <taxon>Eukaryota</taxon>
        <taxon>Sar</taxon>
        <taxon>Alveolata</taxon>
        <taxon>Apicomplexa</taxon>
        <taxon>Aconoidasida</taxon>
        <taxon>Haemosporida</taxon>
        <taxon>Plasmodiidae</taxon>
        <taxon>Plasmodium</taxon>
        <taxon>Plasmodium (Vinckeia)</taxon>
    </lineage>
</organism>
<dbReference type="Proteomes" id="UP000195489">
    <property type="component" value="Unassembled WGS sequence"/>
</dbReference>
<feature type="transmembrane region" description="Helical" evidence="1">
    <location>
        <begin position="253"/>
        <end position="274"/>
    </location>
</feature>
<keyword evidence="1" id="KW-1133">Transmembrane helix</keyword>
<name>A0A1D3L9X2_PLACU</name>
<protein>
    <submittedName>
        <fullName evidence="2">CIR protein</fullName>
    </submittedName>
</protein>